<gene>
    <name evidence="8" type="ORF">Q4481_05180</name>
</gene>
<evidence type="ECO:0000256" key="3">
    <source>
        <dbReference type="ARBA" id="ARBA00022692"/>
    </source>
</evidence>
<feature type="transmembrane region" description="Helical" evidence="6">
    <location>
        <begin position="44"/>
        <end position="66"/>
    </location>
</feature>
<comment type="subcellular location">
    <subcellularLocation>
        <location evidence="1">Membrane</location>
        <topology evidence="1">Multi-pass membrane protein</topology>
    </subcellularLocation>
</comment>
<evidence type="ECO:0000256" key="6">
    <source>
        <dbReference type="SAM" id="Phobius"/>
    </source>
</evidence>
<dbReference type="EMBL" id="JAUOZU010000005">
    <property type="protein sequence ID" value="MDO6963340.1"/>
    <property type="molecule type" value="Genomic_DNA"/>
</dbReference>
<feature type="domain" description="EamA" evidence="7">
    <location>
        <begin position="160"/>
        <end position="295"/>
    </location>
</feature>
<feature type="transmembrane region" description="Helical" evidence="6">
    <location>
        <begin position="133"/>
        <end position="152"/>
    </location>
</feature>
<keyword evidence="4 6" id="KW-1133">Transmembrane helix</keyword>
<feature type="transmembrane region" description="Helical" evidence="6">
    <location>
        <begin position="78"/>
        <end position="96"/>
    </location>
</feature>
<evidence type="ECO:0000256" key="4">
    <source>
        <dbReference type="ARBA" id="ARBA00022989"/>
    </source>
</evidence>
<dbReference type="Proteomes" id="UP001174932">
    <property type="component" value="Unassembled WGS sequence"/>
</dbReference>
<dbReference type="InterPro" id="IPR050638">
    <property type="entry name" value="AA-Vitamin_Transporters"/>
</dbReference>
<reference evidence="8" key="1">
    <citation type="journal article" date="2015" name="Int. J. Syst. Evol. Microbiol.">
        <title>Rhizobium alvei sp. nov., isolated from a freshwater river.</title>
        <authorList>
            <person name="Sheu S.Y."/>
            <person name="Huang H.W."/>
            <person name="Young C.C."/>
            <person name="Chen W.M."/>
        </authorList>
    </citation>
    <scope>NUCLEOTIDE SEQUENCE</scope>
    <source>
        <strain evidence="8">TNR-22</strain>
    </source>
</reference>
<keyword evidence="9" id="KW-1185">Reference proteome</keyword>
<organism evidence="8 9">
    <name type="scientific">Rhizobium alvei</name>
    <dbReference type="NCBI Taxonomy" id="1132659"/>
    <lineage>
        <taxon>Bacteria</taxon>
        <taxon>Pseudomonadati</taxon>
        <taxon>Pseudomonadota</taxon>
        <taxon>Alphaproteobacteria</taxon>
        <taxon>Hyphomicrobiales</taxon>
        <taxon>Rhizobiaceae</taxon>
        <taxon>Rhizobium/Agrobacterium group</taxon>
        <taxon>Rhizobium</taxon>
    </lineage>
</organism>
<protein>
    <submittedName>
        <fullName evidence="8">DMT family transporter</fullName>
    </submittedName>
</protein>
<feature type="domain" description="EamA" evidence="7">
    <location>
        <begin position="16"/>
        <end position="147"/>
    </location>
</feature>
<feature type="transmembrane region" description="Helical" evidence="6">
    <location>
        <begin position="102"/>
        <end position="121"/>
    </location>
</feature>
<feature type="transmembrane region" description="Helical" evidence="6">
    <location>
        <begin position="278"/>
        <end position="295"/>
    </location>
</feature>
<evidence type="ECO:0000313" key="8">
    <source>
        <dbReference type="EMBL" id="MDO6963340.1"/>
    </source>
</evidence>
<dbReference type="InterPro" id="IPR037185">
    <property type="entry name" value="EmrE-like"/>
</dbReference>
<sequence length="297" mass="31606">MTNQPAITRNATFLFTILAEILLVVAWSGGFVGIRFTIDQAPLFLILFWRSLVSGLILLPFALTIGPRLQWRAVSGQILYGIFAMATYLASYALAIELGVPTGLTALITDLLPLAVALLSWPVLGKALTGRQWRGSIIGFAGVLIASSPALQTGTAPLWAYGLPLFGTLSLALVTLMLKRGGSASAMPVHQSLSIQCLAAAAVFAFFALGEGSLMPVLTLEFAGGILWLVFVATFAAWGIYYVALKTTSAARVTAVLYLSPPVTMIWAYIVFNEPLSSLMFIGLFVSLAGIIMVARG</sequence>
<dbReference type="SUPFAM" id="SSF103481">
    <property type="entry name" value="Multidrug resistance efflux transporter EmrE"/>
    <property type="match status" value="2"/>
</dbReference>
<evidence type="ECO:0000259" key="7">
    <source>
        <dbReference type="Pfam" id="PF00892"/>
    </source>
</evidence>
<keyword evidence="3 6" id="KW-0812">Transmembrane</keyword>
<feature type="transmembrane region" description="Helical" evidence="6">
    <location>
        <begin position="12"/>
        <end position="38"/>
    </location>
</feature>
<feature type="transmembrane region" description="Helical" evidence="6">
    <location>
        <begin position="255"/>
        <end position="272"/>
    </location>
</feature>
<name>A0ABT8YJB2_9HYPH</name>
<dbReference type="InterPro" id="IPR000620">
    <property type="entry name" value="EamA_dom"/>
</dbReference>
<evidence type="ECO:0000256" key="1">
    <source>
        <dbReference type="ARBA" id="ARBA00004141"/>
    </source>
</evidence>
<evidence type="ECO:0000256" key="5">
    <source>
        <dbReference type="ARBA" id="ARBA00023136"/>
    </source>
</evidence>
<comment type="similarity">
    <text evidence="2">Belongs to the EamA transporter family.</text>
</comment>
<keyword evidence="5 6" id="KW-0472">Membrane</keyword>
<dbReference type="PANTHER" id="PTHR32322">
    <property type="entry name" value="INNER MEMBRANE TRANSPORTER"/>
    <property type="match status" value="1"/>
</dbReference>
<reference evidence="8" key="2">
    <citation type="submission" date="2023-07" db="EMBL/GenBank/DDBJ databases">
        <authorList>
            <person name="Shen H."/>
        </authorList>
    </citation>
    <scope>NUCLEOTIDE SEQUENCE</scope>
    <source>
        <strain evidence="8">TNR-22</strain>
    </source>
</reference>
<accession>A0ABT8YJB2</accession>
<dbReference type="Pfam" id="PF00892">
    <property type="entry name" value="EamA"/>
    <property type="match status" value="2"/>
</dbReference>
<proteinExistence type="inferred from homology"/>
<evidence type="ECO:0000256" key="2">
    <source>
        <dbReference type="ARBA" id="ARBA00007362"/>
    </source>
</evidence>
<dbReference type="PANTHER" id="PTHR32322:SF2">
    <property type="entry name" value="EAMA DOMAIN-CONTAINING PROTEIN"/>
    <property type="match status" value="1"/>
</dbReference>
<comment type="caution">
    <text evidence="8">The sequence shown here is derived from an EMBL/GenBank/DDBJ whole genome shotgun (WGS) entry which is preliminary data.</text>
</comment>
<feature type="transmembrane region" description="Helical" evidence="6">
    <location>
        <begin position="222"/>
        <end position="243"/>
    </location>
</feature>
<evidence type="ECO:0000313" key="9">
    <source>
        <dbReference type="Proteomes" id="UP001174932"/>
    </source>
</evidence>
<feature type="transmembrane region" description="Helical" evidence="6">
    <location>
        <begin position="190"/>
        <end position="210"/>
    </location>
</feature>
<feature type="transmembrane region" description="Helical" evidence="6">
    <location>
        <begin position="158"/>
        <end position="178"/>
    </location>
</feature>